<gene>
    <name evidence="1" type="ORF">ACFPCV_25150</name>
</gene>
<evidence type="ECO:0000313" key="1">
    <source>
        <dbReference type="EMBL" id="MFC4856805.1"/>
    </source>
</evidence>
<dbReference type="RefSeq" id="WP_378058792.1">
    <property type="nucleotide sequence ID" value="NZ_JBHSIS010000011.1"/>
</dbReference>
<keyword evidence="2" id="KW-1185">Reference proteome</keyword>
<organism evidence="1 2">
    <name type="scientific">Actinophytocola glycyrrhizae</name>
    <dbReference type="NCBI Taxonomy" id="2044873"/>
    <lineage>
        <taxon>Bacteria</taxon>
        <taxon>Bacillati</taxon>
        <taxon>Actinomycetota</taxon>
        <taxon>Actinomycetes</taxon>
        <taxon>Pseudonocardiales</taxon>
        <taxon>Pseudonocardiaceae</taxon>
    </lineage>
</organism>
<proteinExistence type="predicted"/>
<name>A0ABV9S528_9PSEU</name>
<protein>
    <submittedName>
        <fullName evidence="1">Uncharacterized protein</fullName>
    </submittedName>
</protein>
<evidence type="ECO:0000313" key="2">
    <source>
        <dbReference type="Proteomes" id="UP001595859"/>
    </source>
</evidence>
<dbReference type="EMBL" id="JBHSIS010000011">
    <property type="protein sequence ID" value="MFC4856805.1"/>
    <property type="molecule type" value="Genomic_DNA"/>
</dbReference>
<accession>A0ABV9S528</accession>
<comment type="caution">
    <text evidence="1">The sequence shown here is derived from an EMBL/GenBank/DDBJ whole genome shotgun (WGS) entry which is preliminary data.</text>
</comment>
<dbReference type="Proteomes" id="UP001595859">
    <property type="component" value="Unassembled WGS sequence"/>
</dbReference>
<sequence length="42" mass="4210">MTNDTSALLGAALDAAAHGWHVFPLRPGAKVRVSGTAALAPP</sequence>
<reference evidence="2" key="1">
    <citation type="journal article" date="2019" name="Int. J. Syst. Evol. Microbiol.">
        <title>The Global Catalogue of Microorganisms (GCM) 10K type strain sequencing project: providing services to taxonomists for standard genome sequencing and annotation.</title>
        <authorList>
            <consortium name="The Broad Institute Genomics Platform"/>
            <consortium name="The Broad Institute Genome Sequencing Center for Infectious Disease"/>
            <person name="Wu L."/>
            <person name="Ma J."/>
        </authorList>
    </citation>
    <scope>NUCLEOTIDE SEQUENCE [LARGE SCALE GENOMIC DNA]</scope>
    <source>
        <strain evidence="2">ZS-22-S1</strain>
    </source>
</reference>